<evidence type="ECO:0000313" key="7">
    <source>
        <dbReference type="EMBL" id="RIQ34940.1"/>
    </source>
</evidence>
<dbReference type="PANTHER" id="PTHR30290">
    <property type="entry name" value="PERIPLASMIC BINDING COMPONENT OF ABC TRANSPORTER"/>
    <property type="match status" value="1"/>
</dbReference>
<dbReference type="GO" id="GO:0043190">
    <property type="term" value="C:ATP-binding cassette (ABC) transporter complex"/>
    <property type="evidence" value="ECO:0007669"/>
    <property type="project" value="InterPro"/>
</dbReference>
<dbReference type="Gene3D" id="3.90.76.10">
    <property type="entry name" value="Dipeptide-binding Protein, Domain 1"/>
    <property type="match status" value="1"/>
</dbReference>
<keyword evidence="2" id="KW-0813">Transport</keyword>
<evidence type="ECO:0000256" key="2">
    <source>
        <dbReference type="ARBA" id="ARBA00022448"/>
    </source>
</evidence>
<dbReference type="EMBL" id="QUAL01000023">
    <property type="protein sequence ID" value="RIQ34940.1"/>
    <property type="molecule type" value="Genomic_DNA"/>
</dbReference>
<keyword evidence="8" id="KW-1185">Reference proteome</keyword>
<dbReference type="OrthoDB" id="5168028at2"/>
<evidence type="ECO:0000256" key="5">
    <source>
        <dbReference type="SAM" id="SignalP"/>
    </source>
</evidence>
<dbReference type="PROSITE" id="PS51257">
    <property type="entry name" value="PROKAR_LIPOPROTEIN"/>
    <property type="match status" value="1"/>
</dbReference>
<feature type="signal peptide" evidence="5">
    <location>
        <begin position="1"/>
        <end position="25"/>
    </location>
</feature>
<name>A0A418KX26_9ACTN</name>
<gene>
    <name evidence="7" type="ORF">DY240_02755</name>
</gene>
<dbReference type="Gene3D" id="3.10.105.10">
    <property type="entry name" value="Dipeptide-binding Protein, Domain 3"/>
    <property type="match status" value="1"/>
</dbReference>
<evidence type="ECO:0000256" key="4">
    <source>
        <dbReference type="SAM" id="MobiDB-lite"/>
    </source>
</evidence>
<dbReference type="GO" id="GO:1904680">
    <property type="term" value="F:peptide transmembrane transporter activity"/>
    <property type="evidence" value="ECO:0007669"/>
    <property type="project" value="TreeGrafter"/>
</dbReference>
<accession>A0A418KX26</accession>
<comment type="caution">
    <text evidence="7">The sequence shown here is derived from an EMBL/GenBank/DDBJ whole genome shotgun (WGS) entry which is preliminary data.</text>
</comment>
<keyword evidence="3 5" id="KW-0732">Signal</keyword>
<feature type="domain" description="Solute-binding protein family 5" evidence="6">
    <location>
        <begin position="100"/>
        <end position="442"/>
    </location>
</feature>
<proteinExistence type="inferred from homology"/>
<dbReference type="Gene3D" id="3.40.190.10">
    <property type="entry name" value="Periplasmic binding protein-like II"/>
    <property type="match status" value="1"/>
</dbReference>
<dbReference type="AlphaFoldDB" id="A0A418KX26"/>
<dbReference type="Pfam" id="PF00496">
    <property type="entry name" value="SBP_bac_5"/>
    <property type="match status" value="1"/>
</dbReference>
<dbReference type="RefSeq" id="WP_119658444.1">
    <property type="nucleotide sequence ID" value="NZ_QUAL01000023.1"/>
</dbReference>
<feature type="region of interest" description="Disordered" evidence="4">
    <location>
        <begin position="34"/>
        <end position="59"/>
    </location>
</feature>
<feature type="compositionally biased region" description="Gly residues" evidence="4">
    <location>
        <begin position="40"/>
        <end position="58"/>
    </location>
</feature>
<dbReference type="GO" id="GO:0042597">
    <property type="term" value="C:periplasmic space"/>
    <property type="evidence" value="ECO:0007669"/>
    <property type="project" value="UniProtKB-ARBA"/>
</dbReference>
<dbReference type="PANTHER" id="PTHR30290:SF9">
    <property type="entry name" value="OLIGOPEPTIDE-BINDING PROTEIN APPA"/>
    <property type="match status" value="1"/>
</dbReference>
<dbReference type="SUPFAM" id="SSF53850">
    <property type="entry name" value="Periplasmic binding protein-like II"/>
    <property type="match status" value="1"/>
</dbReference>
<evidence type="ECO:0000256" key="3">
    <source>
        <dbReference type="ARBA" id="ARBA00022729"/>
    </source>
</evidence>
<dbReference type="InterPro" id="IPR039424">
    <property type="entry name" value="SBP_5"/>
</dbReference>
<evidence type="ECO:0000313" key="8">
    <source>
        <dbReference type="Proteomes" id="UP000284057"/>
    </source>
</evidence>
<feature type="chain" id="PRO_5038348308" evidence="5">
    <location>
        <begin position="26"/>
        <end position="528"/>
    </location>
</feature>
<evidence type="ECO:0000256" key="1">
    <source>
        <dbReference type="ARBA" id="ARBA00005695"/>
    </source>
</evidence>
<comment type="similarity">
    <text evidence="1">Belongs to the bacterial solute-binding protein 5 family.</text>
</comment>
<dbReference type="PIRSF" id="PIRSF002741">
    <property type="entry name" value="MppA"/>
    <property type="match status" value="1"/>
</dbReference>
<sequence>MNRGKVRGHAAGHVAALAAIALVSAGCGGGDDVDIDDPAGTGGGNGGDAPDGGGGDGGTLVAAISAQPDQFDPHKTQAYASFQVLENVYDTLVVPDAEGEFQPSLATEWTTSDDGLTWTFTLREGVTFHDGSTFDSADVVYSYNRIIDEQLANAYRFASVAGIEAPDPQTVVITLTTPTPALLDNIGGFKGMAIIPEGAGEASDLATTAVGTGPFTLEEAGANGVTLARYDDYWGDPALVDGVEFQYVSEPAAALTALRSGDIHWTDNVPPQDIESLQDDDQVELGVTPSVDYWYLAMNQARPPFDNRDFRRGVAFGIDRDEVTEAARFGAARPNQTAIPEQSLWYHEYAPFEHDPDQATDLIGPTAQANPQPMGLMVTDEFPETIQAAQVIQAQLAEVGVEVGIEQEAFATWLDRQAAGDYDAFLLGWLGNLDPFGFYHAQHVCEGTSNFQGYCNPEVDELLDQAAAETDQDARKALYDQAAELIVDDVSYLYLYNPDVVHAWAPGLEGYEVRADKAINFETVRLPE</sequence>
<protein>
    <submittedName>
        <fullName evidence="7">ABC transporter substrate-binding protein</fullName>
    </submittedName>
</protein>
<reference evidence="7 8" key="1">
    <citation type="submission" date="2018-09" db="EMBL/GenBank/DDBJ databases">
        <title>Isolation, diversity and antifungal activity of actinobacteria from wheat.</title>
        <authorList>
            <person name="Han C."/>
        </authorList>
    </citation>
    <scope>NUCLEOTIDE SEQUENCE [LARGE SCALE GENOMIC DNA]</scope>
    <source>
        <strain evidence="7 8">NEAU-YY265</strain>
    </source>
</reference>
<dbReference type="Proteomes" id="UP000284057">
    <property type="component" value="Unassembled WGS sequence"/>
</dbReference>
<dbReference type="GO" id="GO:0015833">
    <property type="term" value="P:peptide transport"/>
    <property type="evidence" value="ECO:0007669"/>
    <property type="project" value="TreeGrafter"/>
</dbReference>
<dbReference type="InterPro" id="IPR000914">
    <property type="entry name" value="SBP_5_dom"/>
</dbReference>
<dbReference type="InterPro" id="IPR030678">
    <property type="entry name" value="Peptide/Ni-bd"/>
</dbReference>
<organism evidence="7 8">
    <name type="scientific">Jiangella rhizosphaerae</name>
    <dbReference type="NCBI Taxonomy" id="2293569"/>
    <lineage>
        <taxon>Bacteria</taxon>
        <taxon>Bacillati</taxon>
        <taxon>Actinomycetota</taxon>
        <taxon>Actinomycetes</taxon>
        <taxon>Jiangellales</taxon>
        <taxon>Jiangellaceae</taxon>
        <taxon>Jiangella</taxon>
    </lineage>
</organism>
<evidence type="ECO:0000259" key="6">
    <source>
        <dbReference type="Pfam" id="PF00496"/>
    </source>
</evidence>